<keyword evidence="1" id="KW-0472">Membrane</keyword>
<dbReference type="EMBL" id="JADEWL010000120">
    <property type="protein sequence ID" value="MBE9215833.1"/>
    <property type="molecule type" value="Genomic_DNA"/>
</dbReference>
<accession>A0A8J7F4C1</accession>
<reference evidence="2" key="1">
    <citation type="submission" date="2020-10" db="EMBL/GenBank/DDBJ databases">
        <authorList>
            <person name="Castelo-Branco R."/>
            <person name="Eusebio N."/>
            <person name="Adriana R."/>
            <person name="Vieira A."/>
            <person name="Brugerolle De Fraissinette N."/>
            <person name="Rezende De Castro R."/>
            <person name="Schneider M.P."/>
            <person name="Vasconcelos V."/>
            <person name="Leao P.N."/>
        </authorList>
    </citation>
    <scope>NUCLEOTIDE SEQUENCE</scope>
    <source>
        <strain evidence="2">LEGE 06105</strain>
    </source>
</reference>
<dbReference type="RefSeq" id="WP_193924067.1">
    <property type="nucleotide sequence ID" value="NZ_JADEWL010000120.1"/>
</dbReference>
<keyword evidence="1" id="KW-0812">Transmembrane</keyword>
<sequence length="137" mass="15399">MNQPQQEKKLHQKRTIAEWVTFTVASLILVGVVGLVSFTWIKQSPEKPPLLIVTKNQPLRQENGQYYIPFEVVNQGGETAASVQVIAELRINGKVEETGEQQIEFLSKSEKETGAFIFTQNPDKGELILRVASYKSP</sequence>
<dbReference type="AlphaFoldDB" id="A0A8J7F4C1"/>
<dbReference type="NCBIfam" id="TIGR02588">
    <property type="entry name" value="TIGR02588 family protein"/>
    <property type="match status" value="1"/>
</dbReference>
<organism evidence="2 3">
    <name type="scientific">Plectonema cf. radiosum LEGE 06105</name>
    <dbReference type="NCBI Taxonomy" id="945769"/>
    <lineage>
        <taxon>Bacteria</taxon>
        <taxon>Bacillati</taxon>
        <taxon>Cyanobacteriota</taxon>
        <taxon>Cyanophyceae</taxon>
        <taxon>Oscillatoriophycideae</taxon>
        <taxon>Oscillatoriales</taxon>
        <taxon>Microcoleaceae</taxon>
        <taxon>Plectonema</taxon>
    </lineage>
</organism>
<proteinExistence type="predicted"/>
<name>A0A8J7F4C1_9CYAN</name>
<protein>
    <submittedName>
        <fullName evidence="2">TIGR02588 family protein</fullName>
    </submittedName>
</protein>
<evidence type="ECO:0000256" key="1">
    <source>
        <dbReference type="SAM" id="Phobius"/>
    </source>
</evidence>
<comment type="caution">
    <text evidence="2">The sequence shown here is derived from an EMBL/GenBank/DDBJ whole genome shotgun (WGS) entry which is preliminary data.</text>
</comment>
<keyword evidence="1" id="KW-1133">Transmembrane helix</keyword>
<dbReference type="InterPro" id="IPR013417">
    <property type="entry name" value="CHP02588"/>
</dbReference>
<feature type="transmembrane region" description="Helical" evidence="1">
    <location>
        <begin position="20"/>
        <end position="41"/>
    </location>
</feature>
<evidence type="ECO:0000313" key="2">
    <source>
        <dbReference type="EMBL" id="MBE9215833.1"/>
    </source>
</evidence>
<dbReference type="Proteomes" id="UP000620559">
    <property type="component" value="Unassembled WGS sequence"/>
</dbReference>
<evidence type="ECO:0000313" key="3">
    <source>
        <dbReference type="Proteomes" id="UP000620559"/>
    </source>
</evidence>
<gene>
    <name evidence="2" type="ORF">IQ247_24755</name>
</gene>
<keyword evidence="3" id="KW-1185">Reference proteome</keyword>